<dbReference type="RefSeq" id="WP_137449016.1">
    <property type="nucleotide sequence ID" value="NZ_SZZH01000001.1"/>
</dbReference>
<dbReference type="Gene3D" id="3.40.50.2000">
    <property type="entry name" value="Glycogen Phosphorylase B"/>
    <property type="match status" value="2"/>
</dbReference>
<evidence type="ECO:0000256" key="1">
    <source>
        <dbReference type="ARBA" id="ARBA00009481"/>
    </source>
</evidence>
<dbReference type="PANTHER" id="PTHR12526:SF640">
    <property type="entry name" value="COLANIC ACID BIOSYNTHESIS GLYCOSYLTRANSFERASE WCAL-RELATED"/>
    <property type="match status" value="1"/>
</dbReference>
<dbReference type="SUPFAM" id="SSF53756">
    <property type="entry name" value="UDP-Glycosyltransferase/glycogen phosphorylase"/>
    <property type="match status" value="1"/>
</dbReference>
<keyword evidence="2" id="KW-0328">Glycosyltransferase</keyword>
<keyword evidence="6" id="KW-1185">Reference proteome</keyword>
<feature type="domain" description="Glycosyltransferase subfamily 4-like N-terminal" evidence="4">
    <location>
        <begin position="26"/>
        <end position="184"/>
    </location>
</feature>
<comment type="similarity">
    <text evidence="1">Belongs to the glycosyltransferase group 1 family. Glycosyltransferase 4 subfamily.</text>
</comment>
<gene>
    <name evidence="5" type="ORF">FDO65_09225</name>
</gene>
<dbReference type="PANTHER" id="PTHR12526">
    <property type="entry name" value="GLYCOSYLTRANSFERASE"/>
    <property type="match status" value="1"/>
</dbReference>
<sequence length="391" mass="42517">MTAAKTAHTLLIANPSSDVYGSDLQMLETVTAMTEAGWRVVVSTPDDGPLIDLLTGRGAEVIRPRYPVLRRENASVRGMARLIADIMRSLPVLYRTIRQVDPDVVLVNTVTLPWWLLGSRLMGRPTVGYVHEAELGDSRPVKLALNGPLVFAHRLIVISPSSLQAVTETVKRLGERSRMIFNGVPEPTGAVEGVTRREGPRRIAIVGRLSPRKGTDVALDTVGLLRAGGRDVVLEVCGTAFAGYEWFTEQLHERATRPDLAGAVTFSGYVNPVWPVLAEAEVVLAPSLREPFGNAVVEAQLAQRPVVAAAEMGHLVSVQDGETGLLVPAGDAAAAAAAVARLLDDPAEADRIAATARRRALERFSVERYRAEVVELMTEVRSLGRRRRRRR</sequence>
<dbReference type="InterPro" id="IPR028098">
    <property type="entry name" value="Glyco_trans_4-like_N"/>
</dbReference>
<dbReference type="GO" id="GO:0016757">
    <property type="term" value="F:glycosyltransferase activity"/>
    <property type="evidence" value="ECO:0007669"/>
    <property type="project" value="UniProtKB-KW"/>
</dbReference>
<evidence type="ECO:0000256" key="2">
    <source>
        <dbReference type="ARBA" id="ARBA00022676"/>
    </source>
</evidence>
<dbReference type="Pfam" id="PF13439">
    <property type="entry name" value="Glyco_transf_4"/>
    <property type="match status" value="1"/>
</dbReference>
<dbReference type="Proteomes" id="UP000306985">
    <property type="component" value="Unassembled WGS sequence"/>
</dbReference>
<evidence type="ECO:0000313" key="6">
    <source>
        <dbReference type="Proteomes" id="UP000306985"/>
    </source>
</evidence>
<dbReference type="OrthoDB" id="8878585at2"/>
<evidence type="ECO:0000259" key="4">
    <source>
        <dbReference type="Pfam" id="PF13439"/>
    </source>
</evidence>
<organism evidence="5 6">
    <name type="scientific">Nakamurella flava</name>
    <dbReference type="NCBI Taxonomy" id="2576308"/>
    <lineage>
        <taxon>Bacteria</taxon>
        <taxon>Bacillati</taxon>
        <taxon>Actinomycetota</taxon>
        <taxon>Actinomycetes</taxon>
        <taxon>Nakamurellales</taxon>
        <taxon>Nakamurellaceae</taxon>
        <taxon>Nakamurella</taxon>
    </lineage>
</organism>
<evidence type="ECO:0000256" key="3">
    <source>
        <dbReference type="ARBA" id="ARBA00022679"/>
    </source>
</evidence>
<evidence type="ECO:0000313" key="5">
    <source>
        <dbReference type="EMBL" id="TKV61711.1"/>
    </source>
</evidence>
<dbReference type="CDD" id="cd03801">
    <property type="entry name" value="GT4_PimA-like"/>
    <property type="match status" value="1"/>
</dbReference>
<proteinExistence type="inferred from homology"/>
<keyword evidence="3 5" id="KW-0808">Transferase</keyword>
<dbReference type="Pfam" id="PF13692">
    <property type="entry name" value="Glyco_trans_1_4"/>
    <property type="match status" value="1"/>
</dbReference>
<accession>A0A4U6QMQ5</accession>
<comment type="caution">
    <text evidence="5">The sequence shown here is derived from an EMBL/GenBank/DDBJ whole genome shotgun (WGS) entry which is preliminary data.</text>
</comment>
<name>A0A4U6QMQ5_9ACTN</name>
<reference evidence="5 6" key="1">
    <citation type="submission" date="2019-05" db="EMBL/GenBank/DDBJ databases">
        <title>Nakamurella sp. N5BH11, whole genome shotgun sequence.</title>
        <authorList>
            <person name="Tuo L."/>
        </authorList>
    </citation>
    <scope>NUCLEOTIDE SEQUENCE [LARGE SCALE GENOMIC DNA]</scope>
    <source>
        <strain evidence="5 6">N5BH11</strain>
    </source>
</reference>
<dbReference type="AlphaFoldDB" id="A0A4U6QMQ5"/>
<dbReference type="EMBL" id="SZZH01000001">
    <property type="protein sequence ID" value="TKV61711.1"/>
    <property type="molecule type" value="Genomic_DNA"/>
</dbReference>
<protein>
    <submittedName>
        <fullName evidence="5">Glycosyltransferase family 4 protein</fullName>
    </submittedName>
</protein>